<dbReference type="InterPro" id="IPR039424">
    <property type="entry name" value="SBP_5"/>
</dbReference>
<dbReference type="CDD" id="cd00995">
    <property type="entry name" value="PBP2_NikA_DppA_OppA_like"/>
    <property type="match status" value="1"/>
</dbReference>
<evidence type="ECO:0000259" key="1">
    <source>
        <dbReference type="Pfam" id="PF00496"/>
    </source>
</evidence>
<evidence type="ECO:0000313" key="3">
    <source>
        <dbReference type="Proteomes" id="UP001595765"/>
    </source>
</evidence>
<organism evidence="2 3">
    <name type="scientific">Streptomyces polygonati</name>
    <dbReference type="NCBI Taxonomy" id="1617087"/>
    <lineage>
        <taxon>Bacteria</taxon>
        <taxon>Bacillati</taxon>
        <taxon>Actinomycetota</taxon>
        <taxon>Actinomycetes</taxon>
        <taxon>Kitasatosporales</taxon>
        <taxon>Streptomycetaceae</taxon>
        <taxon>Streptomyces</taxon>
    </lineage>
</organism>
<gene>
    <name evidence="2" type="ORF">ACFO3J_10740</name>
</gene>
<comment type="caution">
    <text evidence="2">The sequence shown here is derived from an EMBL/GenBank/DDBJ whole genome shotgun (WGS) entry which is preliminary data.</text>
</comment>
<dbReference type="Gene3D" id="3.10.105.10">
    <property type="entry name" value="Dipeptide-binding Protein, Domain 3"/>
    <property type="match status" value="1"/>
</dbReference>
<dbReference type="Gene3D" id="3.90.76.10">
    <property type="entry name" value="Dipeptide-binding Protein, Domain 1"/>
    <property type="match status" value="1"/>
</dbReference>
<dbReference type="PIRSF" id="PIRSF002741">
    <property type="entry name" value="MppA"/>
    <property type="match status" value="1"/>
</dbReference>
<reference evidence="3" key="1">
    <citation type="journal article" date="2019" name="Int. J. Syst. Evol. Microbiol.">
        <title>The Global Catalogue of Microorganisms (GCM) 10K type strain sequencing project: providing services to taxonomists for standard genome sequencing and annotation.</title>
        <authorList>
            <consortium name="The Broad Institute Genomics Platform"/>
            <consortium name="The Broad Institute Genome Sequencing Center for Infectious Disease"/>
            <person name="Wu L."/>
            <person name="Ma J."/>
        </authorList>
    </citation>
    <scope>NUCLEOTIDE SEQUENCE [LARGE SCALE GENOMIC DNA]</scope>
    <source>
        <strain evidence="3">CGMCC 4.7237</strain>
    </source>
</reference>
<dbReference type="SUPFAM" id="SSF53850">
    <property type="entry name" value="Periplasmic binding protein-like II"/>
    <property type="match status" value="1"/>
</dbReference>
<keyword evidence="3" id="KW-1185">Reference proteome</keyword>
<dbReference type="InterPro" id="IPR030678">
    <property type="entry name" value="Peptide/Ni-bd"/>
</dbReference>
<dbReference type="PANTHER" id="PTHR30290">
    <property type="entry name" value="PERIPLASMIC BINDING COMPONENT OF ABC TRANSPORTER"/>
    <property type="match status" value="1"/>
</dbReference>
<proteinExistence type="predicted"/>
<feature type="domain" description="Solute-binding protein family 5" evidence="1">
    <location>
        <begin position="62"/>
        <end position="436"/>
    </location>
</feature>
<dbReference type="Gene3D" id="3.40.190.10">
    <property type="entry name" value="Periplasmic binding protein-like II"/>
    <property type="match status" value="1"/>
</dbReference>
<accession>A0ABV8HIR8</accession>
<evidence type="ECO:0000313" key="2">
    <source>
        <dbReference type="EMBL" id="MFC4031957.1"/>
    </source>
</evidence>
<sequence>MTRPPAAAAAAARRGDAGPALRVQLGEPSAIDPGQAFEHDGALVAGLIADPLIDCVPATGRLAPAAASAWQVAPDGRSVRFRLRPGVRFHHGRPVTAQDYVYSLSRAVRPETGSPLAVHLAPVAGYDEVAAGRAGTLSGVRALGEHELLVRLSRPFHEIAAVFSQRVTAPVPAEVVERDPPGFARRPVSNGPYALAGELRPGEGLALERFGDYYGANAAYPDGGRGAAERIEFSVFTDMADARQAFLRGALDVTEVPADAAARAGAESGAALHSTPNPMVTYLAFPVTVPPFDDPAVRRAVAMCVDREGIAERRFAGMRPVAHRMVPSVLDPDGGPRLDLPHDPATARRLLADSAVPPPREPVRLLFNGGQGHEGWVGDVARDITAGLGWPVLPLRLEWPDYLRELPETSAMSRVNWAVDYLSVDNALHPLVHGEAVGDSNHARYRGAADRLIDRARATADPTARRELYRWAERQVLDDLPYLPLWEGVLHHLVDPRRVRPAGPVTDVFGVPVLRQFAVTTETGGSGR</sequence>
<dbReference type="Pfam" id="PF00496">
    <property type="entry name" value="SBP_bac_5"/>
    <property type="match status" value="1"/>
</dbReference>
<name>A0ABV8HIR8_9ACTN</name>
<protein>
    <submittedName>
        <fullName evidence="2">ABC transporter substrate-binding protein</fullName>
    </submittedName>
</protein>
<dbReference type="Proteomes" id="UP001595765">
    <property type="component" value="Unassembled WGS sequence"/>
</dbReference>
<dbReference type="RefSeq" id="WP_386428500.1">
    <property type="nucleotide sequence ID" value="NZ_JBHSBB010000009.1"/>
</dbReference>
<dbReference type="InterPro" id="IPR000914">
    <property type="entry name" value="SBP_5_dom"/>
</dbReference>
<dbReference type="PANTHER" id="PTHR30290:SF83">
    <property type="entry name" value="ABC TRANSPORTER SUBSTRATE-BINDING PROTEIN"/>
    <property type="match status" value="1"/>
</dbReference>
<dbReference type="EMBL" id="JBHSBB010000009">
    <property type="protein sequence ID" value="MFC4031957.1"/>
    <property type="molecule type" value="Genomic_DNA"/>
</dbReference>